<comment type="similarity">
    <text evidence="1">Belongs to the membrane fusion protein (MFP) (TC 8.A.1) family.</text>
</comment>
<feature type="domain" description="YknX-like C-terminal permuted SH3-like" evidence="5">
    <location>
        <begin position="282"/>
        <end position="351"/>
    </location>
</feature>
<dbReference type="Pfam" id="PF25917">
    <property type="entry name" value="BSH_RND"/>
    <property type="match status" value="1"/>
</dbReference>
<dbReference type="InterPro" id="IPR058637">
    <property type="entry name" value="YknX-like_C"/>
</dbReference>
<dbReference type="PROSITE" id="PS00430">
    <property type="entry name" value="TONB_DEPENDENT_REC_1"/>
    <property type="match status" value="1"/>
</dbReference>
<organism evidence="6 7">
    <name type="scientific">Alkalicaulis satelles</name>
    <dbReference type="NCBI Taxonomy" id="2609175"/>
    <lineage>
        <taxon>Bacteria</taxon>
        <taxon>Pseudomonadati</taxon>
        <taxon>Pseudomonadota</taxon>
        <taxon>Alphaproteobacteria</taxon>
        <taxon>Maricaulales</taxon>
        <taxon>Maricaulaceae</taxon>
        <taxon>Alkalicaulis</taxon>
    </lineage>
</organism>
<reference evidence="6 7" key="1">
    <citation type="submission" date="2019-09" db="EMBL/GenBank/DDBJ databases">
        <authorList>
            <person name="Kevbrin V."/>
            <person name="Grouzdev D.S."/>
        </authorList>
    </citation>
    <scope>NUCLEOTIDE SEQUENCE [LARGE SCALE GENOMIC DNA]</scope>
    <source>
        <strain evidence="6 7">G-192</strain>
    </source>
</reference>
<evidence type="ECO:0000259" key="5">
    <source>
        <dbReference type="Pfam" id="PF25989"/>
    </source>
</evidence>
<keyword evidence="7" id="KW-1185">Reference proteome</keyword>
<dbReference type="InterPro" id="IPR058792">
    <property type="entry name" value="Beta-barrel_RND_2"/>
</dbReference>
<evidence type="ECO:0000256" key="2">
    <source>
        <dbReference type="SAM" id="Coils"/>
    </source>
</evidence>
<dbReference type="Pfam" id="PF25989">
    <property type="entry name" value="YknX_C"/>
    <property type="match status" value="1"/>
</dbReference>
<keyword evidence="2" id="KW-0175">Coiled coil</keyword>
<dbReference type="PANTHER" id="PTHR30469">
    <property type="entry name" value="MULTIDRUG RESISTANCE PROTEIN MDTA"/>
    <property type="match status" value="1"/>
</dbReference>
<accession>A0A5M6ZJK5</accession>
<dbReference type="Gene3D" id="1.10.287.470">
    <property type="entry name" value="Helix hairpin bin"/>
    <property type="match status" value="1"/>
</dbReference>
<feature type="domain" description="Multidrug resistance protein MdtA-like barrel-sandwich hybrid" evidence="3">
    <location>
        <begin position="69"/>
        <end position="189"/>
    </location>
</feature>
<dbReference type="PANTHER" id="PTHR30469:SF16">
    <property type="entry name" value="HAE1 FAMILY EFFLUX PUMP MFP COMPONENT"/>
    <property type="match status" value="1"/>
</dbReference>
<protein>
    <submittedName>
        <fullName evidence="6">Efflux RND transporter periplasmic adaptor subunit</fullName>
    </submittedName>
</protein>
<dbReference type="NCBIfam" id="TIGR01730">
    <property type="entry name" value="RND_mfp"/>
    <property type="match status" value="1"/>
</dbReference>
<dbReference type="InterPro" id="IPR010916">
    <property type="entry name" value="TonB_box_CS"/>
</dbReference>
<dbReference type="Gene3D" id="2.40.420.20">
    <property type="match status" value="1"/>
</dbReference>
<dbReference type="InterPro" id="IPR058625">
    <property type="entry name" value="MdtA-like_BSH"/>
</dbReference>
<dbReference type="Gene3D" id="2.40.30.170">
    <property type="match status" value="1"/>
</dbReference>
<dbReference type="GO" id="GO:1990281">
    <property type="term" value="C:efflux pump complex"/>
    <property type="evidence" value="ECO:0007669"/>
    <property type="project" value="TreeGrafter"/>
</dbReference>
<gene>
    <name evidence="6" type="ORF">F1654_03025</name>
</gene>
<proteinExistence type="inferred from homology"/>
<dbReference type="SUPFAM" id="SSF111369">
    <property type="entry name" value="HlyD-like secretion proteins"/>
    <property type="match status" value="1"/>
</dbReference>
<dbReference type="FunFam" id="2.40.30.170:FF:000010">
    <property type="entry name" value="Efflux RND transporter periplasmic adaptor subunit"/>
    <property type="match status" value="1"/>
</dbReference>
<evidence type="ECO:0000259" key="4">
    <source>
        <dbReference type="Pfam" id="PF25954"/>
    </source>
</evidence>
<dbReference type="Pfam" id="PF25954">
    <property type="entry name" value="Beta-barrel_RND_2"/>
    <property type="match status" value="1"/>
</dbReference>
<dbReference type="InterPro" id="IPR006143">
    <property type="entry name" value="RND_pump_MFP"/>
</dbReference>
<dbReference type="EMBL" id="VWOJ01000001">
    <property type="protein sequence ID" value="KAA5804983.1"/>
    <property type="molecule type" value="Genomic_DNA"/>
</dbReference>
<dbReference type="Proteomes" id="UP000325122">
    <property type="component" value="Unassembled WGS sequence"/>
</dbReference>
<dbReference type="GO" id="GO:0015562">
    <property type="term" value="F:efflux transmembrane transporter activity"/>
    <property type="evidence" value="ECO:0007669"/>
    <property type="project" value="TreeGrafter"/>
</dbReference>
<evidence type="ECO:0000259" key="3">
    <source>
        <dbReference type="Pfam" id="PF25917"/>
    </source>
</evidence>
<dbReference type="AlphaFoldDB" id="A0A5M6ZJK5"/>
<dbReference type="RefSeq" id="WP_150022014.1">
    <property type="nucleotide sequence ID" value="NZ_VWOJ01000001.1"/>
</dbReference>
<evidence type="ECO:0000313" key="6">
    <source>
        <dbReference type="EMBL" id="KAA5804983.1"/>
    </source>
</evidence>
<dbReference type="Gene3D" id="2.40.50.100">
    <property type="match status" value="1"/>
</dbReference>
<evidence type="ECO:0000313" key="7">
    <source>
        <dbReference type="Proteomes" id="UP000325122"/>
    </source>
</evidence>
<comment type="caution">
    <text evidence="6">The sequence shown here is derived from an EMBL/GenBank/DDBJ whole genome shotgun (WGS) entry which is preliminary data.</text>
</comment>
<feature type="domain" description="CusB-like beta-barrel" evidence="4">
    <location>
        <begin position="203"/>
        <end position="275"/>
    </location>
</feature>
<evidence type="ECO:0000256" key="1">
    <source>
        <dbReference type="ARBA" id="ARBA00009477"/>
    </source>
</evidence>
<feature type="coiled-coil region" evidence="2">
    <location>
        <begin position="102"/>
        <end position="160"/>
    </location>
</feature>
<name>A0A5M6ZJK5_9PROT</name>
<sequence length="372" mass="39868">MKRAAFLIVVACVFVLMAGAVLTRGLLTGSAGPEAMSPGRAMPVAVTAAEPREFAEVVEALGTANANESVVVTATVSDRISRIAFESGDQMRAGSILVELADAEAAADLTEARAALREANRELERTRELAERGIASRARLDELTSSTERARARVTALEARVAERIIRAPFDGVVGLRNVSLGQLVRPGDVVAQLDDVSIIKLDFTLPERFLSVIEAGMEVHARTAAFSSEVFAGRIEHISSRVDPVVRTVTVRASIDNADNRLRPGMLMTVQLRRDVRERLAAPETAITRTGDRVTLFVVQEADGRASVAQRTVQLGQRQAGYFEILDGLEPGDLVVVHGVHRLRDGMPVRIQNGPEAAGPRVAAAARSVAS</sequence>